<name>A0AAE5AHQ7_9RICK</name>
<reference evidence="1" key="1">
    <citation type="submission" date="2023-02" db="EMBL/GenBank/DDBJ databases">
        <title>Host association and intracellularity evolved multiple times independently in the Rickettsiales.</title>
        <authorList>
            <person name="Castelli M."/>
            <person name="Nardi T."/>
            <person name="Gammuto L."/>
            <person name="Bellinzona G."/>
            <person name="Sabaneyeva E."/>
            <person name="Potekhin A."/>
            <person name="Serra V."/>
            <person name="Petroni G."/>
            <person name="Sassera D."/>
        </authorList>
    </citation>
    <scope>NUCLEOTIDE SEQUENCE</scope>
    <source>
        <strain evidence="1">USBL-36I1</strain>
    </source>
</reference>
<protein>
    <submittedName>
        <fullName evidence="1">Uncharacterized protein</fullName>
    </submittedName>
</protein>
<gene>
    <name evidence="1" type="ORF">Lyticum_00593</name>
</gene>
<organism evidence="1 2">
    <name type="scientific">Lyticum sinuosum</name>
    <dbReference type="NCBI Taxonomy" id="1332059"/>
    <lineage>
        <taxon>Bacteria</taxon>
        <taxon>Pseudomonadati</taxon>
        <taxon>Pseudomonadota</taxon>
        <taxon>Alphaproteobacteria</taxon>
        <taxon>Rickettsiales</taxon>
        <taxon>Lyticum</taxon>
    </lineage>
</organism>
<proteinExistence type="predicted"/>
<sequence length="83" mass="9589">MFSNTVISHDGSDANLLFRIDPNSINYSNEGTCTINDQSGEYTLEVQTLSEKNSILYNMIKHLFFLFIKNYDQNLVLGFNFRI</sequence>
<evidence type="ECO:0000313" key="1">
    <source>
        <dbReference type="EMBL" id="MDZ5761418.1"/>
    </source>
</evidence>
<dbReference type="EMBL" id="JARGYU010000002">
    <property type="protein sequence ID" value="MDZ5761418.1"/>
    <property type="molecule type" value="Genomic_DNA"/>
</dbReference>
<dbReference type="RefSeq" id="WP_322498844.1">
    <property type="nucleotide sequence ID" value="NZ_JARGYU010000002.1"/>
</dbReference>
<dbReference type="AlphaFoldDB" id="A0AAE5AHQ7"/>
<dbReference type="Proteomes" id="UP001289135">
    <property type="component" value="Unassembled WGS sequence"/>
</dbReference>
<comment type="caution">
    <text evidence="1">The sequence shown here is derived from an EMBL/GenBank/DDBJ whole genome shotgun (WGS) entry which is preliminary data.</text>
</comment>
<keyword evidence="2" id="KW-1185">Reference proteome</keyword>
<accession>A0AAE5AHQ7</accession>
<evidence type="ECO:0000313" key="2">
    <source>
        <dbReference type="Proteomes" id="UP001289135"/>
    </source>
</evidence>